<dbReference type="SUPFAM" id="SSF53335">
    <property type="entry name" value="S-adenosyl-L-methionine-dependent methyltransferases"/>
    <property type="match status" value="1"/>
</dbReference>
<name>A0A803J9J5_XENTR</name>
<evidence type="ECO:0000313" key="3">
    <source>
        <dbReference type="Ensembl" id="ENSXETP00000104496"/>
    </source>
</evidence>
<dbReference type="GeneTree" id="ENSGT00940000165418"/>
<dbReference type="PANTHER" id="PTHR45036:SF1">
    <property type="entry name" value="METHYLTRANSFERASE LIKE 7A"/>
    <property type="match status" value="1"/>
</dbReference>
<accession>A0A803J9J5</accession>
<evidence type="ECO:0000256" key="1">
    <source>
        <dbReference type="SAM" id="Phobius"/>
    </source>
</evidence>
<feature type="domain" description="Methyltransferase type 11" evidence="2">
    <location>
        <begin position="75"/>
        <end position="172"/>
    </location>
</feature>
<dbReference type="InterPro" id="IPR029063">
    <property type="entry name" value="SAM-dependent_MTases_sf"/>
</dbReference>
<organism evidence="3">
    <name type="scientific">Xenopus tropicalis</name>
    <name type="common">Western clawed frog</name>
    <name type="synonym">Silurana tropicalis</name>
    <dbReference type="NCBI Taxonomy" id="8364"/>
    <lineage>
        <taxon>Eukaryota</taxon>
        <taxon>Metazoa</taxon>
        <taxon>Chordata</taxon>
        <taxon>Craniata</taxon>
        <taxon>Vertebrata</taxon>
        <taxon>Euteleostomi</taxon>
        <taxon>Amphibia</taxon>
        <taxon>Batrachia</taxon>
        <taxon>Anura</taxon>
        <taxon>Pipoidea</taxon>
        <taxon>Pipidae</taxon>
        <taxon>Xenopodinae</taxon>
        <taxon>Xenopus</taxon>
        <taxon>Silurana</taxon>
    </lineage>
</organism>
<protein>
    <submittedName>
        <fullName evidence="3">Transmembrane serine protease 12</fullName>
    </submittedName>
</protein>
<dbReference type="AlphaFoldDB" id="A0A803J9J5"/>
<gene>
    <name evidence="3" type="primary">tmprss12</name>
</gene>
<dbReference type="GO" id="GO:0008757">
    <property type="term" value="F:S-adenosylmethionine-dependent methyltransferase activity"/>
    <property type="evidence" value="ECO:0007669"/>
    <property type="project" value="InterPro"/>
</dbReference>
<dbReference type="Gene3D" id="3.40.50.150">
    <property type="entry name" value="Vaccinia Virus protein VP39"/>
    <property type="match status" value="1"/>
</dbReference>
<feature type="transmembrane region" description="Helical" evidence="1">
    <location>
        <begin position="6"/>
        <end position="28"/>
    </location>
</feature>
<dbReference type="PANTHER" id="PTHR45036">
    <property type="entry name" value="METHYLTRANSFERASE LIKE 7B"/>
    <property type="match status" value="1"/>
</dbReference>
<dbReference type="Pfam" id="PF08241">
    <property type="entry name" value="Methyltransf_11"/>
    <property type="match status" value="1"/>
</dbReference>
<dbReference type="InterPro" id="IPR052356">
    <property type="entry name" value="Thiol_S-MT"/>
</dbReference>
<dbReference type="Bgee" id="ENSXETG00000007300">
    <property type="expression patterns" value="Expressed in mesonephros and 13 other cell types or tissues"/>
</dbReference>
<sequence>MALHILLLQVCVGVVALPVHILAFLGLWDRIAKVVLPYLLERITKEYNRKMGDEKRQLFRNLSDFAGPSGKLAILDLGCGTGANFQYYPAGSKVTCMDPNPNFKSFLGRSLAENQHVDFQSFVVAPGENMAPLADGSMDVVVCTLVLCSVREVEAVLTEVLRVLKPGGAYYFLEHVRADSASWNYFFQRILDPTWKYIGDGCKLTKETWKYLESSKFSEVKLRHIQAPYKLLFGNLRLLQKVPDTYGKDGSYAAPHTESVLAWDHSSY</sequence>
<proteinExistence type="predicted"/>
<evidence type="ECO:0000259" key="2">
    <source>
        <dbReference type="Pfam" id="PF08241"/>
    </source>
</evidence>
<dbReference type="CDD" id="cd02440">
    <property type="entry name" value="AdoMet_MTases"/>
    <property type="match status" value="1"/>
</dbReference>
<reference evidence="3" key="1">
    <citation type="journal article" date="2010" name="Science">
        <title>The genome of the Western clawed frog Xenopus tropicalis.</title>
        <authorList>
            <person name="Hellsten U."/>
            <person name="Harland R.M."/>
            <person name="Gilchrist M.J."/>
            <person name="Hendrix D."/>
            <person name="Jurka J."/>
            <person name="Kapitonov V."/>
            <person name="Ovcharenko I."/>
            <person name="Putnam N.H."/>
            <person name="Shu S."/>
            <person name="Taher L."/>
            <person name="Blitz I.L."/>
            <person name="Blumberg B."/>
            <person name="Dichmann D.S."/>
            <person name="Dubchak I."/>
            <person name="Amaya E."/>
            <person name="Detter J.C."/>
            <person name="Fletcher R."/>
            <person name="Gerhard D.S."/>
            <person name="Goodstein D."/>
            <person name="Graves T."/>
            <person name="Grigoriev I.V."/>
            <person name="Grimwood J."/>
            <person name="Kawashima T."/>
            <person name="Lindquist E."/>
            <person name="Lucas S.M."/>
            <person name="Mead P.E."/>
            <person name="Mitros T."/>
            <person name="Ogino H."/>
            <person name="Ohta Y."/>
            <person name="Poliakov A.V."/>
            <person name="Pollet N."/>
            <person name="Robert J."/>
            <person name="Salamov A."/>
            <person name="Sater A.K."/>
            <person name="Schmutz J."/>
            <person name="Terry A."/>
            <person name="Vize P.D."/>
            <person name="Warren W.C."/>
            <person name="Wells D."/>
            <person name="Wills A."/>
            <person name="Wilson R.K."/>
            <person name="Zimmerman L.B."/>
            <person name="Zorn A.M."/>
            <person name="Grainger R."/>
            <person name="Grammer T."/>
            <person name="Khokha M.K."/>
            <person name="Richardson P.M."/>
            <person name="Rokhsar D.S."/>
        </authorList>
    </citation>
    <scope>NUCLEOTIDE SEQUENCE [LARGE SCALE GENOMIC DNA]</scope>
    <source>
        <strain evidence="3">Nigerian</strain>
    </source>
</reference>
<dbReference type="InterPro" id="IPR013216">
    <property type="entry name" value="Methyltransf_11"/>
</dbReference>
<reference evidence="3" key="2">
    <citation type="submission" date="2021-03" db="UniProtKB">
        <authorList>
            <consortium name="Ensembl"/>
        </authorList>
    </citation>
    <scope>IDENTIFICATION</scope>
</reference>
<keyword evidence="1" id="KW-1133">Transmembrane helix</keyword>
<keyword evidence="1" id="KW-0472">Membrane</keyword>
<dbReference type="Ensembl" id="ENSXETT00000116775">
    <property type="protein sequence ID" value="ENSXETP00000104496"/>
    <property type="gene ID" value="ENSXETG00000007300"/>
</dbReference>
<keyword evidence="1" id="KW-0812">Transmembrane</keyword>